<dbReference type="RefSeq" id="WP_344531637.1">
    <property type="nucleotide sequence ID" value="NZ_BAAAPE010000013.1"/>
</dbReference>
<dbReference type="InterPro" id="IPR041657">
    <property type="entry name" value="HTH_17"/>
</dbReference>
<protein>
    <recommendedName>
        <fullName evidence="1">Helix-turn-helix domain-containing protein</fullName>
    </recommendedName>
</protein>
<reference evidence="3" key="1">
    <citation type="journal article" date="2019" name="Int. J. Syst. Evol. Microbiol.">
        <title>The Global Catalogue of Microorganisms (GCM) 10K type strain sequencing project: providing services to taxonomists for standard genome sequencing and annotation.</title>
        <authorList>
            <consortium name="The Broad Institute Genomics Platform"/>
            <consortium name="The Broad Institute Genome Sequencing Center for Infectious Disease"/>
            <person name="Wu L."/>
            <person name="Ma J."/>
        </authorList>
    </citation>
    <scope>NUCLEOTIDE SEQUENCE [LARGE SCALE GENOMIC DNA]</scope>
    <source>
        <strain evidence="3">JCM 15478</strain>
    </source>
</reference>
<sequence length="61" mass="6871">MTDELLTVRQVTVTLKIGRTKVYDLIRTKELPSLTIGRSRRIPAQAVRAYLASRMNLGEVA</sequence>
<dbReference type="InterPro" id="IPR010093">
    <property type="entry name" value="SinI_DNA-bd"/>
</dbReference>
<evidence type="ECO:0000313" key="2">
    <source>
        <dbReference type="EMBL" id="GAA2087934.1"/>
    </source>
</evidence>
<organism evidence="2 3">
    <name type="scientific">Streptomyces albiaxialis</name>
    <dbReference type="NCBI Taxonomy" id="329523"/>
    <lineage>
        <taxon>Bacteria</taxon>
        <taxon>Bacillati</taxon>
        <taxon>Actinomycetota</taxon>
        <taxon>Actinomycetes</taxon>
        <taxon>Kitasatosporales</taxon>
        <taxon>Streptomycetaceae</taxon>
        <taxon>Streptomyces</taxon>
    </lineage>
</organism>
<dbReference type="Pfam" id="PF12728">
    <property type="entry name" value="HTH_17"/>
    <property type="match status" value="1"/>
</dbReference>
<accession>A0ABP5HVL1</accession>
<gene>
    <name evidence="2" type="ORF">GCM10009801_51250</name>
</gene>
<dbReference type="EMBL" id="BAAAPE010000013">
    <property type="protein sequence ID" value="GAA2087934.1"/>
    <property type="molecule type" value="Genomic_DNA"/>
</dbReference>
<evidence type="ECO:0000259" key="1">
    <source>
        <dbReference type="Pfam" id="PF12728"/>
    </source>
</evidence>
<name>A0ABP5HVL1_9ACTN</name>
<comment type="caution">
    <text evidence="2">The sequence shown here is derived from an EMBL/GenBank/DDBJ whole genome shotgun (WGS) entry which is preliminary data.</text>
</comment>
<dbReference type="Proteomes" id="UP001500016">
    <property type="component" value="Unassembled WGS sequence"/>
</dbReference>
<keyword evidence="3" id="KW-1185">Reference proteome</keyword>
<proteinExistence type="predicted"/>
<evidence type="ECO:0000313" key="3">
    <source>
        <dbReference type="Proteomes" id="UP001500016"/>
    </source>
</evidence>
<dbReference type="NCBIfam" id="TIGR01764">
    <property type="entry name" value="excise"/>
    <property type="match status" value="1"/>
</dbReference>
<feature type="domain" description="Helix-turn-helix" evidence="1">
    <location>
        <begin position="5"/>
        <end position="54"/>
    </location>
</feature>